<dbReference type="STRING" id="426128.SAMN05660297_02055"/>
<keyword evidence="5 6" id="KW-0411">Iron-sulfur</keyword>
<dbReference type="InterPro" id="IPR027596">
    <property type="entry name" value="AmmeMemoSam_rS"/>
</dbReference>
<evidence type="ECO:0000313" key="8">
    <source>
        <dbReference type="EMBL" id="SET33299.1"/>
    </source>
</evidence>
<dbReference type="EMBL" id="FOHU01000008">
    <property type="protein sequence ID" value="SET33299.1"/>
    <property type="molecule type" value="Genomic_DNA"/>
</dbReference>
<dbReference type="CDD" id="cd01335">
    <property type="entry name" value="Radical_SAM"/>
    <property type="match status" value="1"/>
</dbReference>
<keyword evidence="9" id="KW-1185">Reference proteome</keyword>
<dbReference type="Proteomes" id="UP000199568">
    <property type="component" value="Unassembled WGS sequence"/>
</dbReference>
<keyword evidence="1" id="KW-0004">4Fe-4S</keyword>
<dbReference type="Pfam" id="PF04055">
    <property type="entry name" value="Radical_SAM"/>
    <property type="match status" value="1"/>
</dbReference>
<dbReference type="SFLD" id="SFLDG01101">
    <property type="entry name" value="Uncharacterised_Radical_SAM_Su"/>
    <property type="match status" value="1"/>
</dbReference>
<dbReference type="GO" id="GO:0046872">
    <property type="term" value="F:metal ion binding"/>
    <property type="evidence" value="ECO:0007669"/>
    <property type="project" value="UniProtKB-KW"/>
</dbReference>
<keyword evidence="8" id="KW-0456">Lyase</keyword>
<evidence type="ECO:0000256" key="6">
    <source>
        <dbReference type="PIRSR" id="PIRSR004869-50"/>
    </source>
</evidence>
<dbReference type="Gene3D" id="3.20.20.70">
    <property type="entry name" value="Aldolase class I"/>
    <property type="match status" value="1"/>
</dbReference>
<protein>
    <submittedName>
        <fullName evidence="8">Pyruvate formate lyase activating enzyme</fullName>
    </submittedName>
</protein>
<feature type="domain" description="Radical SAM core" evidence="7">
    <location>
        <begin position="66"/>
        <end position="279"/>
    </location>
</feature>
<evidence type="ECO:0000256" key="1">
    <source>
        <dbReference type="ARBA" id="ARBA00022485"/>
    </source>
</evidence>
<keyword evidence="8" id="KW-0670">Pyruvate</keyword>
<feature type="binding site" evidence="6">
    <location>
        <position position="88"/>
    </location>
    <ligand>
        <name>[4Fe-4S] cluster</name>
        <dbReference type="ChEBI" id="CHEBI:49883"/>
        <note>4Fe-4S-S-AdoMet</note>
    </ligand>
</feature>
<organism evidence="8 9">
    <name type="scientific">Natronincola peptidivorans</name>
    <dbReference type="NCBI Taxonomy" id="426128"/>
    <lineage>
        <taxon>Bacteria</taxon>
        <taxon>Bacillati</taxon>
        <taxon>Bacillota</taxon>
        <taxon>Clostridia</taxon>
        <taxon>Peptostreptococcales</taxon>
        <taxon>Natronincolaceae</taxon>
        <taxon>Natronincola</taxon>
    </lineage>
</organism>
<dbReference type="PANTHER" id="PTHR30352:SF5">
    <property type="entry name" value="PYRUVATE FORMATE-LYASE 1-ACTIVATING ENZYME"/>
    <property type="match status" value="1"/>
</dbReference>
<dbReference type="InterPro" id="IPR016431">
    <property type="entry name" value="Pyrv-formate_lyase-activ_prd"/>
</dbReference>
<sequence length="280" mass="32170">MREALYYEVLDNKVHCMLCPHHCRISNDEIGKCGVRKNIHHKLYSMNYGKLSAIHVDPIEKKPIHQFMQNTNTLSIGSYGCNLSCSFCQNHSISKEAPKTIDKKPEEIVNLALEYNLPSISYTYNEPTIYYEYMIDTAQLAQEKGLKNIVVTNGFIETEPLKHLLKFTDAMNIDLKTNEKKTYKEFCDGDVTPVKNAIRIAAAVCHVEVTTLMVTGMNDDLSQLQELFQWLSSVDQSIPLHLSRYFPRYQYNQPATDIEFMKAAKKEADKYLSYVYLGNV</sequence>
<dbReference type="PIRSF" id="PIRSF004869">
    <property type="entry name" value="PflX_prd"/>
    <property type="match status" value="1"/>
</dbReference>
<dbReference type="PROSITE" id="PS51918">
    <property type="entry name" value="RADICAL_SAM"/>
    <property type="match status" value="1"/>
</dbReference>
<dbReference type="RefSeq" id="WP_090443267.1">
    <property type="nucleotide sequence ID" value="NZ_FOHU01000008.1"/>
</dbReference>
<dbReference type="NCBIfam" id="TIGR04337">
    <property type="entry name" value="AmmeMemoSam_rS"/>
    <property type="match status" value="1"/>
</dbReference>
<reference evidence="8 9" key="1">
    <citation type="submission" date="2016-10" db="EMBL/GenBank/DDBJ databases">
        <authorList>
            <person name="de Groot N.N."/>
        </authorList>
    </citation>
    <scope>NUCLEOTIDE SEQUENCE [LARGE SCALE GENOMIC DNA]</scope>
    <source>
        <strain evidence="8 9">DSM 18979</strain>
    </source>
</reference>
<accession>A0A1I0DN60</accession>
<evidence type="ECO:0000256" key="3">
    <source>
        <dbReference type="ARBA" id="ARBA00022723"/>
    </source>
</evidence>
<dbReference type="InterPro" id="IPR013785">
    <property type="entry name" value="Aldolase_TIM"/>
</dbReference>
<keyword evidence="3 6" id="KW-0479">Metal-binding</keyword>
<evidence type="ECO:0000259" key="7">
    <source>
        <dbReference type="PROSITE" id="PS51918"/>
    </source>
</evidence>
<dbReference type="SFLD" id="SFLDS00029">
    <property type="entry name" value="Radical_SAM"/>
    <property type="match status" value="1"/>
</dbReference>
<dbReference type="InterPro" id="IPR007197">
    <property type="entry name" value="rSAM"/>
</dbReference>
<dbReference type="PANTHER" id="PTHR30352">
    <property type="entry name" value="PYRUVATE FORMATE-LYASE-ACTIVATING ENZYME"/>
    <property type="match status" value="1"/>
</dbReference>
<comment type="cofactor">
    <cofactor evidence="6">
        <name>[4Fe-4S] cluster</name>
        <dbReference type="ChEBI" id="CHEBI:49883"/>
    </cofactor>
    <text evidence="6">Binds 1 [4Fe-4S] cluster. The cluster is coordinated with 3 cysteines and an exchangeable S-adenosyl-L-methionine.</text>
</comment>
<evidence type="ECO:0000256" key="2">
    <source>
        <dbReference type="ARBA" id="ARBA00022691"/>
    </source>
</evidence>
<evidence type="ECO:0000313" key="9">
    <source>
        <dbReference type="Proteomes" id="UP000199568"/>
    </source>
</evidence>
<dbReference type="GO" id="GO:0051539">
    <property type="term" value="F:4 iron, 4 sulfur cluster binding"/>
    <property type="evidence" value="ECO:0007669"/>
    <property type="project" value="UniProtKB-KW"/>
</dbReference>
<name>A0A1I0DN60_9FIRM</name>
<dbReference type="InterPro" id="IPR034457">
    <property type="entry name" value="Organic_radical-activating"/>
</dbReference>
<dbReference type="GO" id="GO:0016829">
    <property type="term" value="F:lyase activity"/>
    <property type="evidence" value="ECO:0007669"/>
    <property type="project" value="UniProtKB-KW"/>
</dbReference>
<evidence type="ECO:0000256" key="5">
    <source>
        <dbReference type="ARBA" id="ARBA00023014"/>
    </source>
</evidence>
<proteinExistence type="predicted"/>
<gene>
    <name evidence="8" type="ORF">SAMN05660297_02055</name>
</gene>
<keyword evidence="2 6" id="KW-0949">S-adenosyl-L-methionine</keyword>
<evidence type="ECO:0000256" key="4">
    <source>
        <dbReference type="ARBA" id="ARBA00023004"/>
    </source>
</evidence>
<dbReference type="OrthoDB" id="9778883at2"/>
<dbReference type="AlphaFoldDB" id="A0A1I0DN60"/>
<keyword evidence="4 6" id="KW-0408">Iron</keyword>
<feature type="binding site" evidence="6">
    <location>
        <position position="85"/>
    </location>
    <ligand>
        <name>[4Fe-4S] cluster</name>
        <dbReference type="ChEBI" id="CHEBI:49883"/>
        <note>4Fe-4S-S-AdoMet</note>
    </ligand>
</feature>
<dbReference type="InterPro" id="IPR058240">
    <property type="entry name" value="rSAM_sf"/>
</dbReference>
<dbReference type="SUPFAM" id="SSF102114">
    <property type="entry name" value="Radical SAM enzymes"/>
    <property type="match status" value="1"/>
</dbReference>
<feature type="binding site" evidence="6">
    <location>
        <position position="81"/>
    </location>
    <ligand>
        <name>[4Fe-4S] cluster</name>
        <dbReference type="ChEBI" id="CHEBI:49883"/>
        <note>4Fe-4S-S-AdoMet</note>
    </ligand>
</feature>